<feature type="transmembrane region" description="Helical" evidence="1">
    <location>
        <begin position="162"/>
        <end position="182"/>
    </location>
</feature>
<accession>A0ABM7RHA2</accession>
<keyword evidence="1" id="KW-1133">Transmembrane helix</keyword>
<dbReference type="PANTHER" id="PTHR34989:SF1">
    <property type="entry name" value="PROTEIN HDED"/>
    <property type="match status" value="1"/>
</dbReference>
<reference evidence="2 3" key="1">
    <citation type="submission" date="2021-06" db="EMBL/GenBank/DDBJ databases">
        <title>Complete genome of Haloferula helveola possessing various polysaccharide degrading enzymes.</title>
        <authorList>
            <person name="Takami H."/>
            <person name="Huang C."/>
            <person name="Hamasaki K."/>
        </authorList>
    </citation>
    <scope>NUCLEOTIDE SEQUENCE [LARGE SCALE GENOMIC DNA]</scope>
    <source>
        <strain evidence="2 3">CN-1</strain>
    </source>
</reference>
<proteinExistence type="predicted"/>
<feature type="transmembrane region" description="Helical" evidence="1">
    <location>
        <begin position="80"/>
        <end position="99"/>
    </location>
</feature>
<evidence type="ECO:0000313" key="3">
    <source>
        <dbReference type="Proteomes" id="UP001374893"/>
    </source>
</evidence>
<dbReference type="InterPro" id="IPR052712">
    <property type="entry name" value="Acid_resist_chaperone_HdeD"/>
</dbReference>
<dbReference type="EMBL" id="AP024702">
    <property type="protein sequence ID" value="BCX49650.1"/>
    <property type="molecule type" value="Genomic_DNA"/>
</dbReference>
<name>A0ABM7RHA2_9BACT</name>
<feature type="transmembrane region" description="Helical" evidence="1">
    <location>
        <begin position="20"/>
        <end position="40"/>
    </location>
</feature>
<feature type="transmembrane region" description="Helical" evidence="1">
    <location>
        <begin position="137"/>
        <end position="156"/>
    </location>
</feature>
<dbReference type="InterPro" id="IPR005325">
    <property type="entry name" value="DUF308_memb"/>
</dbReference>
<dbReference type="Proteomes" id="UP001374893">
    <property type="component" value="Chromosome"/>
</dbReference>
<dbReference type="PANTHER" id="PTHR34989">
    <property type="entry name" value="PROTEIN HDED"/>
    <property type="match status" value="1"/>
</dbReference>
<protein>
    <recommendedName>
        <fullName evidence="4">HdeD family acid-resistance protein</fullName>
    </recommendedName>
</protein>
<evidence type="ECO:0008006" key="4">
    <source>
        <dbReference type="Google" id="ProtNLM"/>
    </source>
</evidence>
<sequence length="196" mass="20861">MSTKEAKPARLGANQSIGAVWWYFLFRGLAMLGIGLFMIFKPGLSLVAFTQVIAILITLDGVLALTAAFTGQAQSRGWSIFRGALMLAAGAFVFLQPALVSSVAIKTVLFIVAPFVIISGIFEIVGSFKEVDGEKRGGLFGGIVTTLFGVLLIVAPMFFGEWVVRLLGIAAVLMAIPLLLLTMKFRKISKGMAAAS</sequence>
<organism evidence="2 3">
    <name type="scientific">Haloferula helveola</name>
    <dbReference type="NCBI Taxonomy" id="490095"/>
    <lineage>
        <taxon>Bacteria</taxon>
        <taxon>Pseudomonadati</taxon>
        <taxon>Verrucomicrobiota</taxon>
        <taxon>Verrucomicrobiia</taxon>
        <taxon>Verrucomicrobiales</taxon>
        <taxon>Verrucomicrobiaceae</taxon>
        <taxon>Haloferula</taxon>
    </lineage>
</organism>
<evidence type="ECO:0000313" key="2">
    <source>
        <dbReference type="EMBL" id="BCX49650.1"/>
    </source>
</evidence>
<dbReference type="RefSeq" id="WP_338686339.1">
    <property type="nucleotide sequence ID" value="NZ_AP024702.1"/>
</dbReference>
<feature type="transmembrane region" description="Helical" evidence="1">
    <location>
        <begin position="46"/>
        <end position="68"/>
    </location>
</feature>
<keyword evidence="1" id="KW-0812">Transmembrane</keyword>
<dbReference type="Pfam" id="PF03729">
    <property type="entry name" value="DUF308"/>
    <property type="match status" value="2"/>
</dbReference>
<keyword evidence="1" id="KW-0472">Membrane</keyword>
<gene>
    <name evidence="2" type="ORF">HAHE_35580</name>
</gene>
<keyword evidence="3" id="KW-1185">Reference proteome</keyword>
<feature type="transmembrane region" description="Helical" evidence="1">
    <location>
        <begin position="105"/>
        <end position="125"/>
    </location>
</feature>
<evidence type="ECO:0000256" key="1">
    <source>
        <dbReference type="SAM" id="Phobius"/>
    </source>
</evidence>